<sequence length="189" mass="21508">MSGDISNQLQTDLALADFFSISFDESTDVTSQGRLADFVRFIRVNNMKEELIIKLITISTKATGRDIKNEIHKEFINLKINIQNIVSITTDGAPNMVGKHNGFIKLFSIEISHPIINFHCIIHQEALCAKYSMKSLQKVMETVTKIVNFITSRALNNRQFAKLLEVELQYSGLLRYNSVRWLSHGPVLH</sequence>
<dbReference type="InterPro" id="IPR012337">
    <property type="entry name" value="RNaseH-like_sf"/>
</dbReference>
<dbReference type="AlphaFoldDB" id="A0A2S2R1K7"/>
<gene>
    <name evidence="1" type="ORF">g.11120</name>
</gene>
<proteinExistence type="predicted"/>
<evidence type="ECO:0000313" key="1">
    <source>
        <dbReference type="EMBL" id="MBY83650.1"/>
    </source>
</evidence>
<dbReference type="SUPFAM" id="SSF53098">
    <property type="entry name" value="Ribonuclease H-like"/>
    <property type="match status" value="1"/>
</dbReference>
<dbReference type="OrthoDB" id="6623314at2759"/>
<accession>A0A2S2R1K7</accession>
<protein>
    <submittedName>
        <fullName evidence="1">General transcription factor II-I repeat domain-containing protein 2A</fullName>
    </submittedName>
</protein>
<name>A0A2S2R1K7_9HEMI</name>
<dbReference type="PANTHER" id="PTHR45913">
    <property type="entry name" value="EPM2A-INTERACTING PROTEIN 1"/>
    <property type="match status" value="1"/>
</dbReference>
<reference evidence="1" key="1">
    <citation type="submission" date="2018-04" db="EMBL/GenBank/DDBJ databases">
        <title>Transcriptome assembly of Sipha flava.</title>
        <authorList>
            <person name="Scully E.D."/>
            <person name="Geib S.M."/>
            <person name="Palmer N.A."/>
            <person name="Koch K."/>
            <person name="Bradshaw J."/>
            <person name="Heng-Moss T."/>
            <person name="Sarath G."/>
        </authorList>
    </citation>
    <scope>NUCLEOTIDE SEQUENCE</scope>
</reference>
<organism evidence="1">
    <name type="scientific">Sipha flava</name>
    <name type="common">yellow sugarcane aphid</name>
    <dbReference type="NCBI Taxonomy" id="143950"/>
    <lineage>
        <taxon>Eukaryota</taxon>
        <taxon>Metazoa</taxon>
        <taxon>Ecdysozoa</taxon>
        <taxon>Arthropoda</taxon>
        <taxon>Hexapoda</taxon>
        <taxon>Insecta</taxon>
        <taxon>Pterygota</taxon>
        <taxon>Neoptera</taxon>
        <taxon>Paraneoptera</taxon>
        <taxon>Hemiptera</taxon>
        <taxon>Sternorrhyncha</taxon>
        <taxon>Aphidomorpha</taxon>
        <taxon>Aphidoidea</taxon>
        <taxon>Aphididae</taxon>
        <taxon>Sipha</taxon>
    </lineage>
</organism>
<dbReference type="EMBL" id="GGMS01014447">
    <property type="protein sequence ID" value="MBY83650.1"/>
    <property type="molecule type" value="Transcribed_RNA"/>
</dbReference>
<dbReference type="PANTHER" id="PTHR45913:SF21">
    <property type="entry name" value="DUF4371 DOMAIN-CONTAINING PROTEIN"/>
    <property type="match status" value="1"/>
</dbReference>